<dbReference type="Proteomes" id="UP000051789">
    <property type="component" value="Unassembled WGS sequence"/>
</dbReference>
<organism evidence="2 3">
    <name type="scientific">Lacticaseibacillus thailandensis DSM 22698 = JCM 13996</name>
    <dbReference type="NCBI Taxonomy" id="1423810"/>
    <lineage>
        <taxon>Bacteria</taxon>
        <taxon>Bacillati</taxon>
        <taxon>Bacillota</taxon>
        <taxon>Bacilli</taxon>
        <taxon>Lactobacillales</taxon>
        <taxon>Lactobacillaceae</taxon>
        <taxon>Lacticaseibacillus</taxon>
    </lineage>
</organism>
<dbReference type="Pfam" id="PF09586">
    <property type="entry name" value="YfhO"/>
    <property type="match status" value="1"/>
</dbReference>
<gene>
    <name evidence="2" type="ORF">FD19_GL000106</name>
</gene>
<dbReference type="PATRIC" id="fig|1423810.4.peg.107"/>
<evidence type="ECO:0000256" key="1">
    <source>
        <dbReference type="SAM" id="Phobius"/>
    </source>
</evidence>
<feature type="transmembrane region" description="Helical" evidence="1">
    <location>
        <begin position="382"/>
        <end position="400"/>
    </location>
</feature>
<comment type="caution">
    <text evidence="2">The sequence shown here is derived from an EMBL/GenBank/DDBJ whole genome shotgun (WGS) entry which is preliminary data.</text>
</comment>
<dbReference type="AlphaFoldDB" id="A0A0R2C918"/>
<evidence type="ECO:0000313" key="2">
    <source>
        <dbReference type="EMBL" id="KRM87829.1"/>
    </source>
</evidence>
<dbReference type="PANTHER" id="PTHR38454">
    <property type="entry name" value="INTEGRAL MEMBRANE PROTEIN-RELATED"/>
    <property type="match status" value="1"/>
</dbReference>
<dbReference type="EMBL" id="AYZK01000001">
    <property type="protein sequence ID" value="KRM87829.1"/>
    <property type="molecule type" value="Genomic_DNA"/>
</dbReference>
<dbReference type="InterPro" id="IPR018580">
    <property type="entry name" value="Uncharacterised_YfhO"/>
</dbReference>
<feature type="transmembrane region" description="Helical" evidence="1">
    <location>
        <begin position="235"/>
        <end position="259"/>
    </location>
</feature>
<dbReference type="PANTHER" id="PTHR38454:SF1">
    <property type="entry name" value="INTEGRAL MEMBRANE PROTEIN"/>
    <property type="match status" value="1"/>
</dbReference>
<name>A0A0R2C918_9LACO</name>
<evidence type="ECO:0000313" key="3">
    <source>
        <dbReference type="Proteomes" id="UP000051789"/>
    </source>
</evidence>
<feature type="transmembrane region" description="Helical" evidence="1">
    <location>
        <begin position="436"/>
        <end position="454"/>
    </location>
</feature>
<feature type="transmembrane region" description="Helical" evidence="1">
    <location>
        <begin position="328"/>
        <end position="349"/>
    </location>
</feature>
<feature type="transmembrane region" description="Helical" evidence="1">
    <location>
        <begin position="355"/>
        <end position="375"/>
    </location>
</feature>
<feature type="transmembrane region" description="Helical" evidence="1">
    <location>
        <begin position="298"/>
        <end position="316"/>
    </location>
</feature>
<keyword evidence="3" id="KW-1185">Reference proteome</keyword>
<sequence length="923" mass="102457">MEGIFLKRTFKSTYFWYSVMFLIVTLVTMGFLFVGGVSLVENNDGIGQHFPALIYWHNEVINLLLHHSYIPKFDWHFGLGQDTIGVLSYYVIGDIFFYPSLIFPASLLGYYYTVAAIFRVYLIGISFIFAAKRISKLSQIGLLIGALVYTFSGYTSRVLYTHPFFSTALIILPLLVLNVYKVSTSANKRNRIGLTLVVAWALVNNFYFGELLGIGTFVFWISLLATHRELVRVKSILSVILSVITGAMISAVILLPSLIQVMGSARTGHQLANGLSVYPLSYYVSLPGTLISNFNMEFWVVGGVIGFGVMGCVWSLRRWKQFKTTNVIFLLAVLAVMFPVVAAFINGGSSPSNRWVFMLLFPIALSAARMVTNCVSLSNKDILIMFVVGILSAFSLFAISGFNVGFSAAFVVFTFFAELVFLSVPLKKMGSYGNTLIVPLFMIFMTLINAAVIMRGTHTNQWDSEKSELISYSALRKIVSEQNNYYTHGRILVGNDELGAFKGVARYGNLPSIGGKHNIESYWSLQNNDLFKFSKALQNKAANPNIAISNLDNRSILLKYLGVKHVYVRPGSGAPLGYKATGRLVNGQIDYSTSNVLPLVFAQKERCSARKFSRLSPSSKEGAIIGTQVVNGAIKVRQEASADFASQIVPIKRGSVVHQSITVHRAQNLNNGAKSINLCLEKSMQGRELHVSLQNIVYVPYSFRQRYSNAVNQYNANGAMGNRRNTRLFKMNWLKNNLLSNSNGGLYSINFNYGGYKNYFNQSGRYDLSFFNPESATTINLGEVQRNNSTLTLTLPPTGYISFKLTVWVTPSIKQTDLAISQDDAAKSMKISPDKISFTSPDSVKKTAVLSSTIPYSTGWHLKGSDKILPRVNYGFIGIPNKEGKIILYYDTPGLRTGMLVTLLGLVAFAIEAFGYKGRQKKK</sequence>
<feature type="transmembrane region" description="Helical" evidence="1">
    <location>
        <begin position="160"/>
        <end position="180"/>
    </location>
</feature>
<keyword evidence="1" id="KW-1133">Transmembrane helix</keyword>
<feature type="transmembrane region" description="Helical" evidence="1">
    <location>
        <begin position="137"/>
        <end position="154"/>
    </location>
</feature>
<feature type="transmembrane region" description="Helical" evidence="1">
    <location>
        <begin position="406"/>
        <end position="424"/>
    </location>
</feature>
<feature type="transmembrane region" description="Helical" evidence="1">
    <location>
        <begin position="271"/>
        <end position="292"/>
    </location>
</feature>
<proteinExistence type="predicted"/>
<feature type="transmembrane region" description="Helical" evidence="1">
    <location>
        <begin position="109"/>
        <end position="130"/>
    </location>
</feature>
<keyword evidence="1" id="KW-0812">Transmembrane</keyword>
<dbReference type="STRING" id="1423810.FD19_GL000106"/>
<reference evidence="2 3" key="1">
    <citation type="journal article" date="2015" name="Genome Announc.">
        <title>Expanding the biotechnology potential of lactobacilli through comparative genomics of 213 strains and associated genera.</title>
        <authorList>
            <person name="Sun Z."/>
            <person name="Harris H.M."/>
            <person name="McCann A."/>
            <person name="Guo C."/>
            <person name="Argimon S."/>
            <person name="Zhang W."/>
            <person name="Yang X."/>
            <person name="Jeffery I.B."/>
            <person name="Cooney J.C."/>
            <person name="Kagawa T.F."/>
            <person name="Liu W."/>
            <person name="Song Y."/>
            <person name="Salvetti E."/>
            <person name="Wrobel A."/>
            <person name="Rasinkangas P."/>
            <person name="Parkhill J."/>
            <person name="Rea M.C."/>
            <person name="O'Sullivan O."/>
            <person name="Ritari J."/>
            <person name="Douillard F.P."/>
            <person name="Paul Ross R."/>
            <person name="Yang R."/>
            <person name="Briner A.E."/>
            <person name="Felis G.E."/>
            <person name="de Vos W.M."/>
            <person name="Barrangou R."/>
            <person name="Klaenhammer T.R."/>
            <person name="Caufield P.W."/>
            <person name="Cui Y."/>
            <person name="Zhang H."/>
            <person name="O'Toole P.W."/>
        </authorList>
    </citation>
    <scope>NUCLEOTIDE SEQUENCE [LARGE SCALE GENOMIC DNA]</scope>
    <source>
        <strain evidence="2 3">DSM 22698</strain>
    </source>
</reference>
<keyword evidence="1" id="KW-0472">Membrane</keyword>
<accession>A0A0R2C918</accession>
<feature type="transmembrane region" description="Helical" evidence="1">
    <location>
        <begin position="898"/>
        <end position="916"/>
    </location>
</feature>
<feature type="transmembrane region" description="Helical" evidence="1">
    <location>
        <begin position="14"/>
        <end position="40"/>
    </location>
</feature>
<protein>
    <submittedName>
        <fullName evidence="2">Integral membrane protein</fullName>
    </submittedName>
</protein>
<feature type="transmembrane region" description="Helical" evidence="1">
    <location>
        <begin position="192"/>
        <end position="223"/>
    </location>
</feature>